<proteinExistence type="predicted"/>
<accession>A0A8X6LWR2</accession>
<evidence type="ECO:0000313" key="2">
    <source>
        <dbReference type="Proteomes" id="UP000887116"/>
    </source>
</evidence>
<comment type="caution">
    <text evidence="1">The sequence shown here is derived from an EMBL/GenBank/DDBJ whole genome shotgun (WGS) entry which is preliminary data.</text>
</comment>
<dbReference type="Proteomes" id="UP000887116">
    <property type="component" value="Unassembled WGS sequence"/>
</dbReference>
<reference evidence="1" key="1">
    <citation type="submission" date="2020-07" db="EMBL/GenBank/DDBJ databases">
        <title>Multicomponent nature underlies the extraordinary mechanical properties of spider dragline silk.</title>
        <authorList>
            <person name="Kono N."/>
            <person name="Nakamura H."/>
            <person name="Mori M."/>
            <person name="Yoshida Y."/>
            <person name="Ohtoshi R."/>
            <person name="Malay A.D."/>
            <person name="Moran D.A.P."/>
            <person name="Tomita M."/>
            <person name="Numata K."/>
            <person name="Arakawa K."/>
        </authorList>
    </citation>
    <scope>NUCLEOTIDE SEQUENCE</scope>
</reference>
<keyword evidence="2" id="KW-1185">Reference proteome</keyword>
<organism evidence="1 2">
    <name type="scientific">Trichonephila clavata</name>
    <name type="common">Joro spider</name>
    <name type="synonym">Nephila clavata</name>
    <dbReference type="NCBI Taxonomy" id="2740835"/>
    <lineage>
        <taxon>Eukaryota</taxon>
        <taxon>Metazoa</taxon>
        <taxon>Ecdysozoa</taxon>
        <taxon>Arthropoda</taxon>
        <taxon>Chelicerata</taxon>
        <taxon>Arachnida</taxon>
        <taxon>Araneae</taxon>
        <taxon>Araneomorphae</taxon>
        <taxon>Entelegynae</taxon>
        <taxon>Araneoidea</taxon>
        <taxon>Nephilidae</taxon>
        <taxon>Trichonephila</taxon>
    </lineage>
</organism>
<dbReference type="AlphaFoldDB" id="A0A8X6LWR2"/>
<name>A0A8X6LWR2_TRICU</name>
<evidence type="ECO:0000313" key="1">
    <source>
        <dbReference type="EMBL" id="GFR24850.1"/>
    </source>
</evidence>
<gene>
    <name evidence="1" type="ORF">TNCT_109621</name>
</gene>
<dbReference type="EMBL" id="BMAO01008565">
    <property type="protein sequence ID" value="GFR24850.1"/>
    <property type="molecule type" value="Genomic_DNA"/>
</dbReference>
<sequence length="83" mass="9785">MIWNPQIFYTCEHAITEETEMDFVTAYTSFFGEATYRRKEGVIAKFTECCQKMQFQGTLIHVRSHDWSKNGELDEQQSTYTIS</sequence>
<protein>
    <submittedName>
        <fullName evidence="1">Uncharacterized protein</fullName>
    </submittedName>
</protein>